<feature type="compositionally biased region" description="Low complexity" evidence="1">
    <location>
        <begin position="28"/>
        <end position="38"/>
    </location>
</feature>
<sequence>MGCAPSKSPSMNPAARFPRDSSDMDTCSSFLSSRKSSSCTPEMTMHGSVFVTVPSNDHHGCRLLPPLTLDPGRDQLTEQNQSRANRDPYPK</sequence>
<name>A0A0E9PC24_ANGAN</name>
<proteinExistence type="predicted"/>
<evidence type="ECO:0000313" key="2">
    <source>
        <dbReference type="EMBL" id="JAH01807.1"/>
    </source>
</evidence>
<accession>A0A0E9PC24</accession>
<protein>
    <submittedName>
        <fullName evidence="2">Uncharacterized protein</fullName>
    </submittedName>
</protein>
<dbReference type="EMBL" id="GBXM01106770">
    <property type="protein sequence ID" value="JAH01807.1"/>
    <property type="molecule type" value="Transcribed_RNA"/>
</dbReference>
<feature type="region of interest" description="Disordered" evidence="1">
    <location>
        <begin position="60"/>
        <end position="91"/>
    </location>
</feature>
<organism evidence="2">
    <name type="scientific">Anguilla anguilla</name>
    <name type="common">European freshwater eel</name>
    <name type="synonym">Muraena anguilla</name>
    <dbReference type="NCBI Taxonomy" id="7936"/>
    <lineage>
        <taxon>Eukaryota</taxon>
        <taxon>Metazoa</taxon>
        <taxon>Chordata</taxon>
        <taxon>Craniata</taxon>
        <taxon>Vertebrata</taxon>
        <taxon>Euteleostomi</taxon>
        <taxon>Actinopterygii</taxon>
        <taxon>Neopterygii</taxon>
        <taxon>Teleostei</taxon>
        <taxon>Anguilliformes</taxon>
        <taxon>Anguillidae</taxon>
        <taxon>Anguilla</taxon>
    </lineage>
</organism>
<reference evidence="2" key="1">
    <citation type="submission" date="2014-11" db="EMBL/GenBank/DDBJ databases">
        <authorList>
            <person name="Amaro Gonzalez C."/>
        </authorList>
    </citation>
    <scope>NUCLEOTIDE SEQUENCE</scope>
</reference>
<evidence type="ECO:0000256" key="1">
    <source>
        <dbReference type="SAM" id="MobiDB-lite"/>
    </source>
</evidence>
<feature type="region of interest" description="Disordered" evidence="1">
    <location>
        <begin position="1"/>
        <end position="41"/>
    </location>
</feature>
<reference evidence="2" key="2">
    <citation type="journal article" date="2015" name="Fish Shellfish Immunol.">
        <title>Early steps in the European eel (Anguilla anguilla)-Vibrio vulnificus interaction in the gills: Role of the RtxA13 toxin.</title>
        <authorList>
            <person name="Callol A."/>
            <person name="Pajuelo D."/>
            <person name="Ebbesson L."/>
            <person name="Teles M."/>
            <person name="MacKenzie S."/>
            <person name="Amaro C."/>
        </authorList>
    </citation>
    <scope>NUCLEOTIDE SEQUENCE</scope>
</reference>
<dbReference type="AlphaFoldDB" id="A0A0E9PC24"/>